<sequence>MAKEQPATTRSKRHQVPKGPKAKLENKTAALQKEYQQKEKKIKKTFKKKRQKQKKIKGSRAKENKKVKERSQLLNRAIIIVALLLVLVFLAIIYL</sequence>
<dbReference type="EMBL" id="CP110232">
    <property type="protein sequence ID" value="WEG73143.1"/>
    <property type="molecule type" value="Genomic_DNA"/>
</dbReference>
<feature type="compositionally biased region" description="Basic residues" evidence="1">
    <location>
        <begin position="40"/>
        <end position="59"/>
    </location>
</feature>
<keyword evidence="2" id="KW-0812">Transmembrane</keyword>
<dbReference type="RefSeq" id="WP_275468947.1">
    <property type="nucleotide sequence ID" value="NZ_CP110232.1"/>
</dbReference>
<name>A0AAF0CUB8_9ENTE</name>
<feature type="region of interest" description="Disordered" evidence="1">
    <location>
        <begin position="1"/>
        <end position="24"/>
    </location>
</feature>
<evidence type="ECO:0000256" key="1">
    <source>
        <dbReference type="SAM" id="MobiDB-lite"/>
    </source>
</evidence>
<organism evidence="3 4">
    <name type="scientific">Vagococcus intermedius</name>
    <dbReference type="NCBI Taxonomy" id="2991418"/>
    <lineage>
        <taxon>Bacteria</taxon>
        <taxon>Bacillati</taxon>
        <taxon>Bacillota</taxon>
        <taxon>Bacilli</taxon>
        <taxon>Lactobacillales</taxon>
        <taxon>Enterococcaceae</taxon>
        <taxon>Vagococcus</taxon>
    </lineage>
</organism>
<accession>A0AAF0CUB8</accession>
<evidence type="ECO:0000313" key="4">
    <source>
        <dbReference type="Proteomes" id="UP001179647"/>
    </source>
</evidence>
<dbReference type="InterPro" id="IPR047752">
    <property type="entry name" value="MacP"/>
</dbReference>
<feature type="transmembrane region" description="Helical" evidence="2">
    <location>
        <begin position="73"/>
        <end position="94"/>
    </location>
</feature>
<dbReference type="Proteomes" id="UP001179647">
    <property type="component" value="Chromosome"/>
</dbReference>
<dbReference type="Pfam" id="PF26336">
    <property type="entry name" value="MacP_activator"/>
    <property type="match status" value="1"/>
</dbReference>
<keyword evidence="2" id="KW-1133">Transmembrane helix</keyword>
<feature type="region of interest" description="Disordered" evidence="1">
    <location>
        <begin position="40"/>
        <end position="67"/>
    </location>
</feature>
<reference evidence="3" key="1">
    <citation type="submission" date="2022-10" db="EMBL/GenBank/DDBJ databases">
        <title>Vagococcus sp. isolated from poultry meat.</title>
        <authorList>
            <person name="Johansson P."/>
            <person name="Bjorkroth J."/>
        </authorList>
    </citation>
    <scope>NUCLEOTIDE SEQUENCE</scope>
    <source>
        <strain evidence="3">STAA11</strain>
    </source>
</reference>
<proteinExistence type="predicted"/>
<keyword evidence="2" id="KW-0472">Membrane</keyword>
<dbReference type="AlphaFoldDB" id="A0AAF0CUB8"/>
<keyword evidence="4" id="KW-1185">Reference proteome</keyword>
<dbReference type="NCBIfam" id="NF038277">
    <property type="entry name" value="accessory_MacP"/>
    <property type="match status" value="1"/>
</dbReference>
<protein>
    <submittedName>
        <fullName evidence="3">Cell wall synthase accessory phosphoprotein MacP</fullName>
    </submittedName>
</protein>
<evidence type="ECO:0000313" key="3">
    <source>
        <dbReference type="EMBL" id="WEG73143.1"/>
    </source>
</evidence>
<evidence type="ECO:0000256" key="2">
    <source>
        <dbReference type="SAM" id="Phobius"/>
    </source>
</evidence>
<gene>
    <name evidence="3" type="primary">macP</name>
    <name evidence="3" type="ORF">OL234_09290</name>
</gene>
<dbReference type="KEGG" id="vie:OL234_09290"/>